<dbReference type="GO" id="GO:0032259">
    <property type="term" value="P:methylation"/>
    <property type="evidence" value="ECO:0007669"/>
    <property type="project" value="UniProtKB-KW"/>
</dbReference>
<evidence type="ECO:0000313" key="7">
    <source>
        <dbReference type="EMBL" id="GEO08651.1"/>
    </source>
</evidence>
<dbReference type="SUPFAM" id="SSF46785">
    <property type="entry name" value="Winged helix' DNA-binding domain"/>
    <property type="match status" value="1"/>
</dbReference>
<dbReference type="RefSeq" id="WP_147202701.1">
    <property type="nucleotide sequence ID" value="NZ_BJYT01000002.1"/>
</dbReference>
<comment type="caution">
    <text evidence="7">The sequence shown here is derived from an EMBL/GenBank/DDBJ whole genome shotgun (WGS) entry which is preliminary data.</text>
</comment>
<evidence type="ECO:0000313" key="8">
    <source>
        <dbReference type="Proteomes" id="UP000321513"/>
    </source>
</evidence>
<evidence type="ECO:0000256" key="3">
    <source>
        <dbReference type="ARBA" id="ARBA00022691"/>
    </source>
</evidence>
<dbReference type="InterPro" id="IPR001077">
    <property type="entry name" value="COMT_C"/>
</dbReference>
<dbReference type="PIRSF" id="PIRSF005739">
    <property type="entry name" value="O-mtase"/>
    <property type="match status" value="1"/>
</dbReference>
<evidence type="ECO:0000256" key="4">
    <source>
        <dbReference type="PIRSR" id="PIRSR005739-1"/>
    </source>
</evidence>
<dbReference type="Gene3D" id="3.40.50.150">
    <property type="entry name" value="Vaccinia Virus protein VP39"/>
    <property type="match status" value="1"/>
</dbReference>
<dbReference type="CDD" id="cd02440">
    <property type="entry name" value="AdoMet_MTases"/>
    <property type="match status" value="1"/>
</dbReference>
<dbReference type="GO" id="GO:0046983">
    <property type="term" value="F:protein dimerization activity"/>
    <property type="evidence" value="ECO:0007669"/>
    <property type="project" value="InterPro"/>
</dbReference>
<reference evidence="7 8" key="1">
    <citation type="submission" date="2019-07" db="EMBL/GenBank/DDBJ databases">
        <title>Whole genome shotgun sequence of Segetibacter aerophilus NBRC 106135.</title>
        <authorList>
            <person name="Hosoyama A."/>
            <person name="Uohara A."/>
            <person name="Ohji S."/>
            <person name="Ichikawa N."/>
        </authorList>
    </citation>
    <scope>NUCLEOTIDE SEQUENCE [LARGE SCALE GENOMIC DNA]</scope>
    <source>
        <strain evidence="7 8">NBRC 106135</strain>
    </source>
</reference>
<keyword evidence="3" id="KW-0949">S-adenosyl-L-methionine</keyword>
<dbReference type="AlphaFoldDB" id="A0A512B9L5"/>
<dbReference type="InterPro" id="IPR036390">
    <property type="entry name" value="WH_DNA-bd_sf"/>
</dbReference>
<dbReference type="PROSITE" id="PS51683">
    <property type="entry name" value="SAM_OMT_II"/>
    <property type="match status" value="1"/>
</dbReference>
<keyword evidence="1" id="KW-0489">Methyltransferase</keyword>
<keyword evidence="2" id="KW-0808">Transferase</keyword>
<evidence type="ECO:0000259" key="5">
    <source>
        <dbReference type="Pfam" id="PF00891"/>
    </source>
</evidence>
<dbReference type="InterPro" id="IPR016461">
    <property type="entry name" value="COMT-like"/>
</dbReference>
<organism evidence="7 8">
    <name type="scientific">Segetibacter aerophilus</name>
    <dbReference type="NCBI Taxonomy" id="670293"/>
    <lineage>
        <taxon>Bacteria</taxon>
        <taxon>Pseudomonadati</taxon>
        <taxon>Bacteroidota</taxon>
        <taxon>Chitinophagia</taxon>
        <taxon>Chitinophagales</taxon>
        <taxon>Chitinophagaceae</taxon>
        <taxon>Segetibacter</taxon>
    </lineage>
</organism>
<evidence type="ECO:0000259" key="6">
    <source>
        <dbReference type="Pfam" id="PF08100"/>
    </source>
</evidence>
<dbReference type="OrthoDB" id="582216at2"/>
<dbReference type="InterPro" id="IPR036388">
    <property type="entry name" value="WH-like_DNA-bd_sf"/>
</dbReference>
<dbReference type="GO" id="GO:0008171">
    <property type="term" value="F:O-methyltransferase activity"/>
    <property type="evidence" value="ECO:0007669"/>
    <property type="project" value="InterPro"/>
</dbReference>
<sequence length="349" mass="38548">MKFSPTAQTPLEWIALKAGLVPTPLAYSHFGFMMSKFLLEAVDKGVFEAIGHRRISLEEICASCNLNAKPVKSLLGVLATMGLVKQIKKLFCLTAKSKKWILKDSPHSLYWLMVFDNRVCVKWMDHVGSFLETGKGLQYHETLTEDEWFYYQKAMEAAASATSKEAVRKIPVPPGATRMLDIGGSHGLYSVALCKRYPALTSTILDLPSAVEKAAPILKTYNMGNKVVHRAGNVLEEDIGKEQYNAVVMASVAHHFTAEENKLVAQKVYDSLQPGGTFTILEVLRSDEAKYNGDMLSALGDFFFALSSTSGTWSLKEIIGWQKEAGFGSFKKATFLTIPGYVAITGRKL</sequence>
<dbReference type="InterPro" id="IPR029063">
    <property type="entry name" value="SAM-dependent_MTases_sf"/>
</dbReference>
<dbReference type="EMBL" id="BJYT01000002">
    <property type="protein sequence ID" value="GEO08651.1"/>
    <property type="molecule type" value="Genomic_DNA"/>
</dbReference>
<dbReference type="SUPFAM" id="SSF53335">
    <property type="entry name" value="S-adenosyl-L-methionine-dependent methyltransferases"/>
    <property type="match status" value="1"/>
</dbReference>
<feature type="domain" description="O-methyltransferase dimerisation" evidence="6">
    <location>
        <begin position="30"/>
        <end position="97"/>
    </location>
</feature>
<dbReference type="Pfam" id="PF00891">
    <property type="entry name" value="Methyltransf_2"/>
    <property type="match status" value="1"/>
</dbReference>
<dbReference type="InterPro" id="IPR012967">
    <property type="entry name" value="COMT_dimerisation"/>
</dbReference>
<proteinExistence type="predicted"/>
<dbReference type="Pfam" id="PF08100">
    <property type="entry name" value="Dimerisation"/>
    <property type="match status" value="1"/>
</dbReference>
<accession>A0A512B9L5</accession>
<name>A0A512B9L5_9BACT</name>
<keyword evidence="8" id="KW-1185">Reference proteome</keyword>
<feature type="domain" description="O-methyltransferase C-terminal" evidence="5">
    <location>
        <begin position="144"/>
        <end position="327"/>
    </location>
</feature>
<evidence type="ECO:0000256" key="1">
    <source>
        <dbReference type="ARBA" id="ARBA00022603"/>
    </source>
</evidence>
<feature type="active site" description="Proton acceptor" evidence="4">
    <location>
        <position position="254"/>
    </location>
</feature>
<dbReference type="Gene3D" id="1.10.10.10">
    <property type="entry name" value="Winged helix-like DNA-binding domain superfamily/Winged helix DNA-binding domain"/>
    <property type="match status" value="1"/>
</dbReference>
<gene>
    <name evidence="7" type="ORF">SAE01_11470</name>
</gene>
<protein>
    <recommendedName>
        <fullName evidence="9">O-methyltransferase domain-containing protein</fullName>
    </recommendedName>
</protein>
<dbReference type="PANTHER" id="PTHR11746">
    <property type="entry name" value="O-METHYLTRANSFERASE"/>
    <property type="match status" value="1"/>
</dbReference>
<dbReference type="Proteomes" id="UP000321513">
    <property type="component" value="Unassembled WGS sequence"/>
</dbReference>
<evidence type="ECO:0008006" key="9">
    <source>
        <dbReference type="Google" id="ProtNLM"/>
    </source>
</evidence>
<evidence type="ECO:0000256" key="2">
    <source>
        <dbReference type="ARBA" id="ARBA00022679"/>
    </source>
</evidence>